<dbReference type="PROSITE" id="PS50887">
    <property type="entry name" value="GGDEF"/>
    <property type="match status" value="1"/>
</dbReference>
<comment type="caution">
    <text evidence="6">The sequence shown here is derived from an EMBL/GenBank/DDBJ whole genome shotgun (WGS) entry which is preliminary data.</text>
</comment>
<feature type="domain" description="HDOD" evidence="5">
    <location>
        <begin position="33"/>
        <end position="227"/>
    </location>
</feature>
<dbReference type="InterPro" id="IPR050469">
    <property type="entry name" value="Diguanylate_Cyclase"/>
</dbReference>
<dbReference type="STRING" id="1969733.B5V00_08335"/>
<evidence type="ECO:0000256" key="3">
    <source>
        <dbReference type="SAM" id="Coils"/>
    </source>
</evidence>
<dbReference type="GO" id="GO:1902201">
    <property type="term" value="P:negative regulation of bacterial-type flagellum-dependent cell motility"/>
    <property type="evidence" value="ECO:0007669"/>
    <property type="project" value="TreeGrafter"/>
</dbReference>
<dbReference type="GO" id="GO:0043709">
    <property type="term" value="P:cell adhesion involved in single-species biofilm formation"/>
    <property type="evidence" value="ECO:0007669"/>
    <property type="project" value="TreeGrafter"/>
</dbReference>
<dbReference type="InterPro" id="IPR013976">
    <property type="entry name" value="HDOD"/>
</dbReference>
<evidence type="ECO:0000313" key="6">
    <source>
        <dbReference type="EMBL" id="ORJ60250.1"/>
    </source>
</evidence>
<keyword evidence="7" id="KW-1185">Reference proteome</keyword>
<dbReference type="InterPro" id="IPR029787">
    <property type="entry name" value="Nucleotide_cyclase"/>
</dbReference>
<dbReference type="PANTHER" id="PTHR45138">
    <property type="entry name" value="REGULATORY COMPONENTS OF SENSORY TRANSDUCTION SYSTEM"/>
    <property type="match status" value="1"/>
</dbReference>
<dbReference type="Gene3D" id="3.30.70.270">
    <property type="match status" value="1"/>
</dbReference>
<dbReference type="EC" id="2.7.7.65" evidence="1"/>
<dbReference type="SUPFAM" id="SSF109604">
    <property type="entry name" value="HD-domain/PDEase-like"/>
    <property type="match status" value="1"/>
</dbReference>
<dbReference type="GO" id="GO:0005886">
    <property type="term" value="C:plasma membrane"/>
    <property type="evidence" value="ECO:0007669"/>
    <property type="project" value="TreeGrafter"/>
</dbReference>
<dbReference type="GO" id="GO:0052621">
    <property type="term" value="F:diguanylate cyclase activity"/>
    <property type="evidence" value="ECO:0007669"/>
    <property type="project" value="UniProtKB-EC"/>
</dbReference>
<dbReference type="InterPro" id="IPR043128">
    <property type="entry name" value="Rev_trsase/Diguanyl_cyclase"/>
</dbReference>
<evidence type="ECO:0000256" key="2">
    <source>
        <dbReference type="ARBA" id="ARBA00034247"/>
    </source>
</evidence>
<dbReference type="AlphaFoldDB" id="A0A1X0Y4X4"/>
<dbReference type="EMBL" id="NAAD01000009">
    <property type="protein sequence ID" value="ORJ60250.1"/>
    <property type="molecule type" value="Genomic_DNA"/>
</dbReference>
<dbReference type="PROSITE" id="PS51833">
    <property type="entry name" value="HDOD"/>
    <property type="match status" value="1"/>
</dbReference>
<comment type="catalytic activity">
    <reaction evidence="2">
        <text>2 GTP = 3',3'-c-di-GMP + 2 diphosphate</text>
        <dbReference type="Rhea" id="RHEA:24898"/>
        <dbReference type="ChEBI" id="CHEBI:33019"/>
        <dbReference type="ChEBI" id="CHEBI:37565"/>
        <dbReference type="ChEBI" id="CHEBI:58805"/>
        <dbReference type="EC" id="2.7.7.65"/>
    </reaction>
</comment>
<organism evidence="6 7">
    <name type="scientific">Geothermobacter hydrogeniphilus</name>
    <dbReference type="NCBI Taxonomy" id="1969733"/>
    <lineage>
        <taxon>Bacteria</taxon>
        <taxon>Pseudomonadati</taxon>
        <taxon>Thermodesulfobacteriota</taxon>
        <taxon>Desulfuromonadia</taxon>
        <taxon>Desulfuromonadales</taxon>
        <taxon>Geothermobacteraceae</taxon>
        <taxon>Geothermobacter</taxon>
    </lineage>
</organism>
<evidence type="ECO:0000259" key="4">
    <source>
        <dbReference type="PROSITE" id="PS50887"/>
    </source>
</evidence>
<feature type="domain" description="GGDEF" evidence="4">
    <location>
        <begin position="386"/>
        <end position="521"/>
    </location>
</feature>
<reference evidence="6 7" key="1">
    <citation type="submission" date="2017-03" db="EMBL/GenBank/DDBJ databases">
        <title>Genome sequence of Geothermobacter sp. EPR-M, Deep-Sea Iron Reducer.</title>
        <authorList>
            <person name="Tully B."/>
            <person name="Savalia P."/>
            <person name="Abuyen K."/>
            <person name="Baughan C."/>
            <person name="Romero E."/>
            <person name="Ronkowski C."/>
            <person name="Torres B."/>
            <person name="Tremblay J."/>
            <person name="Trujillo A."/>
            <person name="Tyler M."/>
            <person name="Perez-Rodriguez I."/>
            <person name="Amend J."/>
        </authorList>
    </citation>
    <scope>NUCLEOTIDE SEQUENCE [LARGE SCALE GENOMIC DNA]</scope>
    <source>
        <strain evidence="6 7">EPR-M</strain>
    </source>
</reference>
<feature type="coiled-coil region" evidence="3">
    <location>
        <begin position="310"/>
        <end position="358"/>
    </location>
</feature>
<dbReference type="Pfam" id="PF08668">
    <property type="entry name" value="HDOD"/>
    <property type="match status" value="1"/>
</dbReference>
<dbReference type="SMART" id="SM00267">
    <property type="entry name" value="GGDEF"/>
    <property type="match status" value="1"/>
</dbReference>
<evidence type="ECO:0000256" key="1">
    <source>
        <dbReference type="ARBA" id="ARBA00012528"/>
    </source>
</evidence>
<dbReference type="Proteomes" id="UP000193136">
    <property type="component" value="Unassembled WGS sequence"/>
</dbReference>
<dbReference type="Pfam" id="PF00990">
    <property type="entry name" value="GGDEF"/>
    <property type="match status" value="1"/>
</dbReference>
<dbReference type="FunFam" id="3.30.70.270:FF:000001">
    <property type="entry name" value="Diguanylate cyclase domain protein"/>
    <property type="match status" value="1"/>
</dbReference>
<dbReference type="SUPFAM" id="SSF55073">
    <property type="entry name" value="Nucleotide cyclase"/>
    <property type="match status" value="1"/>
</dbReference>
<dbReference type="InterPro" id="IPR000160">
    <property type="entry name" value="GGDEF_dom"/>
</dbReference>
<dbReference type="CDD" id="cd01949">
    <property type="entry name" value="GGDEF"/>
    <property type="match status" value="1"/>
</dbReference>
<evidence type="ECO:0000259" key="5">
    <source>
        <dbReference type="PROSITE" id="PS51833"/>
    </source>
</evidence>
<dbReference type="NCBIfam" id="TIGR00254">
    <property type="entry name" value="GGDEF"/>
    <property type="match status" value="1"/>
</dbReference>
<sequence>MDGCLSLPIRKRATSTMDQVMTIDSLIEKKVRLPSPPTIAVKILDAVQQDRASMQQLAEIISSDPALVAKLLRIANSSIYGLSYRVGSIDKALTVLGVNLLKNIALSFVISEELRTGGEEGFDLDYFWRRSVTAAVAADLTAKMVGQSNEDAFVTALLADIGILLLQRHDPDEYPVLLAAHEARRCPISEVEKERYGFDHAELSAALLGRWGLPKEVTEPLRYHHRPGEAPEKYLEAAEVVQLADRLSAIYHAPGGSGQVDQLQTLMTSRFGLSSPAVEMLVDSVAEKAVELFSGFDLDPGEMRPYSEMLQEANEELGEMNLSSEQLLLEVKQANQKNEKLAAELRQANSKLRELVFRDGLTGLYNHRYFQEMVDHEMGRVIRYGSCFSLLMFDLDHFKQVNDNYGHPVGDLVLKNIAEAVTASVRTSDVVARYGGEEFAVILPETDPSGLRVFAERLRRRVEKLETEVNRDKVRVTISIGGTTYQPGVAKVDKFRVIDTADRALYQSKALGRNRVTIFPLEGGRSHG</sequence>
<accession>A0A1X0Y4X4</accession>
<protein>
    <recommendedName>
        <fullName evidence="1">diguanylate cyclase</fullName>
        <ecNumber evidence="1">2.7.7.65</ecNumber>
    </recommendedName>
</protein>
<name>A0A1X0Y4X4_9BACT</name>
<dbReference type="OrthoDB" id="9813903at2"/>
<keyword evidence="3" id="KW-0175">Coiled coil</keyword>
<evidence type="ECO:0000313" key="7">
    <source>
        <dbReference type="Proteomes" id="UP000193136"/>
    </source>
</evidence>
<gene>
    <name evidence="6" type="ORF">B5V00_08335</name>
</gene>
<dbReference type="PANTHER" id="PTHR45138:SF9">
    <property type="entry name" value="DIGUANYLATE CYCLASE DGCM-RELATED"/>
    <property type="match status" value="1"/>
</dbReference>
<dbReference type="Gene3D" id="1.10.3210.10">
    <property type="entry name" value="Hypothetical protein af1432"/>
    <property type="match status" value="1"/>
</dbReference>
<proteinExistence type="predicted"/>